<dbReference type="InterPro" id="IPR051089">
    <property type="entry name" value="prtT"/>
</dbReference>
<name>A0AAD6SNV5_9AGAR</name>
<comment type="caution">
    <text evidence="8">The sequence shown here is derived from an EMBL/GenBank/DDBJ whole genome shotgun (WGS) entry which is preliminary data.</text>
</comment>
<evidence type="ECO:0000256" key="1">
    <source>
        <dbReference type="ARBA" id="ARBA00004123"/>
    </source>
</evidence>
<protein>
    <recommendedName>
        <fullName evidence="7">Zn(2)-C6 fungal-type domain-containing protein</fullName>
    </recommendedName>
</protein>
<dbReference type="CDD" id="cd00067">
    <property type="entry name" value="GAL4"/>
    <property type="match status" value="1"/>
</dbReference>
<dbReference type="GO" id="GO:0000976">
    <property type="term" value="F:transcription cis-regulatory region binding"/>
    <property type="evidence" value="ECO:0007669"/>
    <property type="project" value="TreeGrafter"/>
</dbReference>
<dbReference type="Pfam" id="PF00172">
    <property type="entry name" value="Zn_clus"/>
    <property type="match status" value="1"/>
</dbReference>
<accession>A0AAD6SNV5</accession>
<feature type="domain" description="Zn(2)-C6 fungal-type" evidence="7">
    <location>
        <begin position="13"/>
        <end position="48"/>
    </location>
</feature>
<dbReference type="InterPro" id="IPR001138">
    <property type="entry name" value="Zn2Cys6_DnaBD"/>
</dbReference>
<evidence type="ECO:0000256" key="6">
    <source>
        <dbReference type="SAM" id="MobiDB-lite"/>
    </source>
</evidence>
<evidence type="ECO:0000313" key="8">
    <source>
        <dbReference type="EMBL" id="KAJ7029725.1"/>
    </source>
</evidence>
<dbReference type="SUPFAM" id="SSF57701">
    <property type="entry name" value="Zn2/Cys6 DNA-binding domain"/>
    <property type="match status" value="1"/>
</dbReference>
<dbReference type="GO" id="GO:0005634">
    <property type="term" value="C:nucleus"/>
    <property type="evidence" value="ECO:0007669"/>
    <property type="project" value="UniProtKB-SubCell"/>
</dbReference>
<dbReference type="PANTHER" id="PTHR31845:SF17">
    <property type="entry name" value="ZN(II)2CYS6 TRANSCRIPTION FACTOR (EUROFUNG)"/>
    <property type="match status" value="1"/>
</dbReference>
<dbReference type="PROSITE" id="PS00463">
    <property type="entry name" value="ZN2_CY6_FUNGAL_1"/>
    <property type="match status" value="1"/>
</dbReference>
<dbReference type="GO" id="GO:0008270">
    <property type="term" value="F:zinc ion binding"/>
    <property type="evidence" value="ECO:0007669"/>
    <property type="project" value="InterPro"/>
</dbReference>
<evidence type="ECO:0000313" key="9">
    <source>
        <dbReference type="Proteomes" id="UP001218188"/>
    </source>
</evidence>
<keyword evidence="2" id="KW-0805">Transcription regulation</keyword>
<evidence type="ECO:0000259" key="7">
    <source>
        <dbReference type="PROSITE" id="PS50048"/>
    </source>
</evidence>
<comment type="subcellular location">
    <subcellularLocation>
        <location evidence="1">Nucleus</location>
    </subcellularLocation>
</comment>
<proteinExistence type="predicted"/>
<keyword evidence="5" id="KW-0539">Nucleus</keyword>
<keyword evidence="9" id="KW-1185">Reference proteome</keyword>
<dbReference type="Proteomes" id="UP001218188">
    <property type="component" value="Unassembled WGS sequence"/>
</dbReference>
<keyword evidence="3" id="KW-0238">DNA-binding</keyword>
<evidence type="ECO:0000256" key="4">
    <source>
        <dbReference type="ARBA" id="ARBA00023163"/>
    </source>
</evidence>
<sequence length="606" mass="67810">MHRPTRRAKSIAACASCRKHKTRCEILHPNSSPVQCHRCKVLSIACSYESDQAPVSTQQSVSPEHPVRPQRSSPTIRTSLDTTTLRLWSFVPEAQDLDWSAPMLGIQRLTTIPVDNTAPNEFVNNDLSLSTILPEGRIDYLLDLFNIQYTPWLNFRPIRNSKNPLVDIACSAVAARHLEGEVGKAVRLRLQTLAYDSIARMIFSPGAPESVEAVQCLLVMSLWRPFGATPEIYGWTARSLISAAVRIAMNLRLNYASTVVKDLRNFPDRASISEAYEQALLWIALTNAESMLCLGTRSEPLSRRSDDDRLLIQFPIVLDARTDLRNLRLGLTARQFDLYEECSAICLGSELDKVEWVQDIKSVLQQMRRGSRHLMPMAVVLEQEQFYFQALHISDGIARLLVLYHAFWEARSTLPQIPRGQPWHGHFISGGAGEALFFMWARDMLQTSEGLLVAFLSAPTHQLCTAPDNYFNMVALAAGYLIGVKFLVLREGPGSLLGAADLILTKTVTNLRLAACGPGHAAHRCALLVEFILAKWNKRERPELCISQGTAPPIDFSQAQMNIPEISGSLHSCPTPLVDVEFMFLNSMLADDKSFWEALVQDELTW</sequence>
<organism evidence="8 9">
    <name type="scientific">Mycena alexandri</name>
    <dbReference type="NCBI Taxonomy" id="1745969"/>
    <lineage>
        <taxon>Eukaryota</taxon>
        <taxon>Fungi</taxon>
        <taxon>Dikarya</taxon>
        <taxon>Basidiomycota</taxon>
        <taxon>Agaricomycotina</taxon>
        <taxon>Agaricomycetes</taxon>
        <taxon>Agaricomycetidae</taxon>
        <taxon>Agaricales</taxon>
        <taxon>Marasmiineae</taxon>
        <taxon>Mycenaceae</taxon>
        <taxon>Mycena</taxon>
    </lineage>
</organism>
<dbReference type="EMBL" id="JARJCM010000098">
    <property type="protein sequence ID" value="KAJ7029725.1"/>
    <property type="molecule type" value="Genomic_DNA"/>
</dbReference>
<evidence type="ECO:0000256" key="3">
    <source>
        <dbReference type="ARBA" id="ARBA00023125"/>
    </source>
</evidence>
<reference evidence="8" key="1">
    <citation type="submission" date="2023-03" db="EMBL/GenBank/DDBJ databases">
        <title>Massive genome expansion in bonnet fungi (Mycena s.s.) driven by repeated elements and novel gene families across ecological guilds.</title>
        <authorList>
            <consortium name="Lawrence Berkeley National Laboratory"/>
            <person name="Harder C.B."/>
            <person name="Miyauchi S."/>
            <person name="Viragh M."/>
            <person name="Kuo A."/>
            <person name="Thoen E."/>
            <person name="Andreopoulos B."/>
            <person name="Lu D."/>
            <person name="Skrede I."/>
            <person name="Drula E."/>
            <person name="Henrissat B."/>
            <person name="Morin E."/>
            <person name="Kohler A."/>
            <person name="Barry K."/>
            <person name="LaButti K."/>
            <person name="Morin E."/>
            <person name="Salamov A."/>
            <person name="Lipzen A."/>
            <person name="Mereny Z."/>
            <person name="Hegedus B."/>
            <person name="Baldrian P."/>
            <person name="Stursova M."/>
            <person name="Weitz H."/>
            <person name="Taylor A."/>
            <person name="Grigoriev I.V."/>
            <person name="Nagy L.G."/>
            <person name="Martin F."/>
            <person name="Kauserud H."/>
        </authorList>
    </citation>
    <scope>NUCLEOTIDE SEQUENCE</scope>
    <source>
        <strain evidence="8">CBHHK200</strain>
    </source>
</reference>
<dbReference type="GO" id="GO:0000981">
    <property type="term" value="F:DNA-binding transcription factor activity, RNA polymerase II-specific"/>
    <property type="evidence" value="ECO:0007669"/>
    <property type="project" value="InterPro"/>
</dbReference>
<keyword evidence="4" id="KW-0804">Transcription</keyword>
<dbReference type="CDD" id="cd12148">
    <property type="entry name" value="fungal_TF_MHR"/>
    <property type="match status" value="1"/>
</dbReference>
<evidence type="ECO:0000256" key="2">
    <source>
        <dbReference type="ARBA" id="ARBA00023015"/>
    </source>
</evidence>
<dbReference type="PROSITE" id="PS50048">
    <property type="entry name" value="ZN2_CY6_FUNGAL_2"/>
    <property type="match status" value="1"/>
</dbReference>
<feature type="region of interest" description="Disordered" evidence="6">
    <location>
        <begin position="55"/>
        <end position="75"/>
    </location>
</feature>
<evidence type="ECO:0000256" key="5">
    <source>
        <dbReference type="ARBA" id="ARBA00023242"/>
    </source>
</evidence>
<dbReference type="PANTHER" id="PTHR31845">
    <property type="entry name" value="FINGER DOMAIN PROTEIN, PUTATIVE-RELATED"/>
    <property type="match status" value="1"/>
</dbReference>
<gene>
    <name evidence="8" type="ORF">C8F04DRAFT_1006540</name>
</gene>
<dbReference type="AlphaFoldDB" id="A0AAD6SNV5"/>
<dbReference type="Gene3D" id="4.10.240.10">
    <property type="entry name" value="Zn(2)-C6 fungal-type DNA-binding domain"/>
    <property type="match status" value="1"/>
</dbReference>
<dbReference type="InterPro" id="IPR036864">
    <property type="entry name" value="Zn2-C6_fun-type_DNA-bd_sf"/>
</dbReference>